<evidence type="ECO:0000313" key="1">
    <source>
        <dbReference type="EMBL" id="MYR33130.1"/>
    </source>
</evidence>
<dbReference type="RefSeq" id="WP_161111055.1">
    <property type="nucleotide sequence ID" value="NZ_WWHY01000001.1"/>
</dbReference>
<protein>
    <submittedName>
        <fullName evidence="1">Uncharacterized protein</fullName>
    </submittedName>
</protein>
<sequence>MGETEVGSGARDRMLHRARELRAPWRRRSREVGWGRFEDWWTPSVDALCTAHVAGDDLSGPCARLGEARARAGFGIGPSLEDLDAFARAVGWEQVPLPLARSLAEGWERGGRSRGDCQDPLTGLANSEYLRTRVGELYRGVEDGVPAAFGHHLVVVALDPALDPWRRTARLIVLGHELRRFFIRGESVCLVNRARIAVIATEDPDANGSLTRLRDEVCWEHGAAVWSAPLPSSHREASALLDSLDGGGDRADV</sequence>
<name>A0A7K2IT25_9ACTN</name>
<dbReference type="EMBL" id="WWHY01000001">
    <property type="protein sequence ID" value="MYR33130.1"/>
    <property type="molecule type" value="Genomic_DNA"/>
</dbReference>
<gene>
    <name evidence="1" type="ORF">GTW20_12870</name>
</gene>
<comment type="caution">
    <text evidence="1">The sequence shown here is derived from an EMBL/GenBank/DDBJ whole genome shotgun (WGS) entry which is preliminary data.</text>
</comment>
<dbReference type="Proteomes" id="UP000467124">
    <property type="component" value="Unassembled WGS sequence"/>
</dbReference>
<dbReference type="AlphaFoldDB" id="A0A7K2IT25"/>
<evidence type="ECO:0000313" key="2">
    <source>
        <dbReference type="Proteomes" id="UP000467124"/>
    </source>
</evidence>
<proteinExistence type="predicted"/>
<organism evidence="1 2">
    <name type="scientific">Nocardiopsis alba</name>
    <dbReference type="NCBI Taxonomy" id="53437"/>
    <lineage>
        <taxon>Bacteria</taxon>
        <taxon>Bacillati</taxon>
        <taxon>Actinomycetota</taxon>
        <taxon>Actinomycetes</taxon>
        <taxon>Streptosporangiales</taxon>
        <taxon>Nocardiopsidaceae</taxon>
        <taxon>Nocardiopsis</taxon>
    </lineage>
</organism>
<accession>A0A7K2IT25</accession>
<reference evidence="1 2" key="1">
    <citation type="journal article" date="2019" name="Nat. Commun.">
        <title>The antimicrobial potential of Streptomyces from insect microbiomes.</title>
        <authorList>
            <person name="Chevrette M.G."/>
            <person name="Carlson C.M."/>
            <person name="Ortega H.E."/>
            <person name="Thomas C."/>
            <person name="Ananiev G.E."/>
            <person name="Barns K.J."/>
            <person name="Book A.J."/>
            <person name="Cagnazzo J."/>
            <person name="Carlos C."/>
            <person name="Flanigan W."/>
            <person name="Grubbs K.J."/>
            <person name="Horn H.A."/>
            <person name="Hoffmann F.M."/>
            <person name="Klassen J.L."/>
            <person name="Knack J.J."/>
            <person name="Lewin G.R."/>
            <person name="McDonald B.R."/>
            <person name="Muller L."/>
            <person name="Melo W.G.P."/>
            <person name="Pinto-Tomas A.A."/>
            <person name="Schmitz A."/>
            <person name="Wendt-Pienkowski E."/>
            <person name="Wildman S."/>
            <person name="Zhao M."/>
            <person name="Zhang F."/>
            <person name="Bugni T.S."/>
            <person name="Andes D.R."/>
            <person name="Pupo M.T."/>
            <person name="Currie C.R."/>
        </authorList>
    </citation>
    <scope>NUCLEOTIDE SEQUENCE [LARGE SCALE GENOMIC DNA]</scope>
    <source>
        <strain evidence="1 2">SID5840</strain>
    </source>
</reference>